<keyword evidence="2" id="KW-1185">Reference proteome</keyword>
<proteinExistence type="predicted"/>
<dbReference type="Proteomes" id="UP001497644">
    <property type="component" value="Chromosome 9"/>
</dbReference>
<protein>
    <submittedName>
        <fullName evidence="1">Uncharacterized protein</fullName>
    </submittedName>
</protein>
<dbReference type="EMBL" id="OZ034832">
    <property type="protein sequence ID" value="CAL1688951.1"/>
    <property type="molecule type" value="Genomic_DNA"/>
</dbReference>
<organism evidence="1 2">
    <name type="scientific">Lasius platythorax</name>
    <dbReference type="NCBI Taxonomy" id="488582"/>
    <lineage>
        <taxon>Eukaryota</taxon>
        <taxon>Metazoa</taxon>
        <taxon>Ecdysozoa</taxon>
        <taxon>Arthropoda</taxon>
        <taxon>Hexapoda</taxon>
        <taxon>Insecta</taxon>
        <taxon>Pterygota</taxon>
        <taxon>Neoptera</taxon>
        <taxon>Endopterygota</taxon>
        <taxon>Hymenoptera</taxon>
        <taxon>Apocrita</taxon>
        <taxon>Aculeata</taxon>
        <taxon>Formicoidea</taxon>
        <taxon>Formicidae</taxon>
        <taxon>Formicinae</taxon>
        <taxon>Lasius</taxon>
        <taxon>Lasius</taxon>
    </lineage>
</organism>
<evidence type="ECO:0000313" key="2">
    <source>
        <dbReference type="Proteomes" id="UP001497644"/>
    </source>
</evidence>
<accession>A0AAV2PAF1</accession>
<gene>
    <name evidence="1" type="ORF">LPLAT_LOCUS13967</name>
</gene>
<name>A0AAV2PAF1_9HYME</name>
<evidence type="ECO:0000313" key="1">
    <source>
        <dbReference type="EMBL" id="CAL1688951.1"/>
    </source>
</evidence>
<dbReference type="AlphaFoldDB" id="A0AAV2PAF1"/>
<reference evidence="1" key="1">
    <citation type="submission" date="2024-04" db="EMBL/GenBank/DDBJ databases">
        <authorList>
            <consortium name="Molecular Ecology Group"/>
        </authorList>
    </citation>
    <scope>NUCLEOTIDE SEQUENCE</scope>
</reference>
<sequence>MAILHDQVIGVISRLGSDAVRGEVDDGWKLFVESRFLREGPSLLSRNTATQRSTDGISQKHEWQDRAAVGRTISCAMIKG</sequence>